<accession>A0A5N0V226</accession>
<reference evidence="4" key="1">
    <citation type="submission" date="2019-09" db="EMBL/GenBank/DDBJ databases">
        <authorList>
            <person name="Teo W.F.A."/>
            <person name="Duangmal K."/>
        </authorList>
    </citation>
    <scope>NUCLEOTIDE SEQUENCE [LARGE SCALE GENOMIC DNA]</scope>
    <source>
        <strain evidence="4">K81G1</strain>
    </source>
</reference>
<evidence type="ECO:0000313" key="5">
    <source>
        <dbReference type="Proteomes" id="UP000319769"/>
    </source>
</evidence>
<comment type="caution">
    <text evidence="4">The sequence shown here is derived from an EMBL/GenBank/DDBJ whole genome shotgun (WGS) entry which is preliminary data.</text>
</comment>
<organism evidence="4 5">
    <name type="scientific">Amycolatopsis acidicola</name>
    <dbReference type="NCBI Taxonomy" id="2596893"/>
    <lineage>
        <taxon>Bacteria</taxon>
        <taxon>Bacillati</taxon>
        <taxon>Actinomycetota</taxon>
        <taxon>Actinomycetes</taxon>
        <taxon>Pseudonocardiales</taxon>
        <taxon>Pseudonocardiaceae</taxon>
        <taxon>Amycolatopsis</taxon>
    </lineage>
</organism>
<dbReference type="OrthoDB" id="7903015at2"/>
<evidence type="ECO:0000256" key="2">
    <source>
        <dbReference type="ARBA" id="ARBA00023033"/>
    </source>
</evidence>
<proteinExistence type="predicted"/>
<name>A0A5N0V226_9PSEU</name>
<dbReference type="InterPro" id="IPR011251">
    <property type="entry name" value="Luciferase-like_dom"/>
</dbReference>
<gene>
    <name evidence="4" type="ORF">FPZ12_021755</name>
</gene>
<dbReference type="PANTHER" id="PTHR30137:SF8">
    <property type="entry name" value="BLR5498 PROTEIN"/>
    <property type="match status" value="1"/>
</dbReference>
<dbReference type="PANTHER" id="PTHR30137">
    <property type="entry name" value="LUCIFERASE-LIKE MONOOXYGENASE"/>
    <property type="match status" value="1"/>
</dbReference>
<keyword evidence="2" id="KW-0503">Monooxygenase</keyword>
<evidence type="ECO:0000256" key="1">
    <source>
        <dbReference type="ARBA" id="ARBA00023002"/>
    </source>
</evidence>
<dbReference type="SUPFAM" id="SSF51679">
    <property type="entry name" value="Bacterial luciferase-like"/>
    <property type="match status" value="1"/>
</dbReference>
<evidence type="ECO:0000313" key="4">
    <source>
        <dbReference type="EMBL" id="KAA9158929.1"/>
    </source>
</evidence>
<dbReference type="InterPro" id="IPR050766">
    <property type="entry name" value="Bact_Lucif_Oxidored"/>
</dbReference>
<keyword evidence="5" id="KW-1185">Reference proteome</keyword>
<dbReference type="Proteomes" id="UP000319769">
    <property type="component" value="Unassembled WGS sequence"/>
</dbReference>
<dbReference type="AlphaFoldDB" id="A0A5N0V226"/>
<sequence length="194" mass="20627">MFGWALEYAAEAERSGWDELWTTEDHFVPAVQSSSALTLAAFLLGRTPLSVGTGVCVLPNHHPVALAEQAAVLHHLSGGRFTLGVGRGVPRADLEILGTGMAGHEDTEESLTLLANTLREGKAAGVGPRYEFGEVQLVPDAPERVPLVQSAASPASARLALFPVDDDSEVTRRTLINPCARPSGLPVTWWVRAG</sequence>
<dbReference type="Gene3D" id="3.20.20.30">
    <property type="entry name" value="Luciferase-like domain"/>
    <property type="match status" value="1"/>
</dbReference>
<dbReference type="GO" id="GO:0005829">
    <property type="term" value="C:cytosol"/>
    <property type="evidence" value="ECO:0007669"/>
    <property type="project" value="TreeGrafter"/>
</dbReference>
<dbReference type="Pfam" id="PF00296">
    <property type="entry name" value="Bac_luciferase"/>
    <property type="match status" value="1"/>
</dbReference>
<dbReference type="InterPro" id="IPR036661">
    <property type="entry name" value="Luciferase-like_sf"/>
</dbReference>
<feature type="domain" description="Luciferase-like" evidence="3">
    <location>
        <begin position="5"/>
        <end position="160"/>
    </location>
</feature>
<evidence type="ECO:0000259" key="3">
    <source>
        <dbReference type="Pfam" id="PF00296"/>
    </source>
</evidence>
<dbReference type="GO" id="GO:0004497">
    <property type="term" value="F:monooxygenase activity"/>
    <property type="evidence" value="ECO:0007669"/>
    <property type="project" value="UniProtKB-KW"/>
</dbReference>
<keyword evidence="1" id="KW-0560">Oxidoreductase</keyword>
<protein>
    <submittedName>
        <fullName evidence="4">LLM class flavin-dependent oxidoreductase</fullName>
    </submittedName>
</protein>
<dbReference type="GO" id="GO:0016705">
    <property type="term" value="F:oxidoreductase activity, acting on paired donors, with incorporation or reduction of molecular oxygen"/>
    <property type="evidence" value="ECO:0007669"/>
    <property type="project" value="InterPro"/>
</dbReference>
<dbReference type="EMBL" id="VMNW02000032">
    <property type="protein sequence ID" value="KAA9158929.1"/>
    <property type="molecule type" value="Genomic_DNA"/>
</dbReference>